<dbReference type="SUPFAM" id="SSF46894">
    <property type="entry name" value="C-terminal effector domain of the bipartite response regulators"/>
    <property type="match status" value="1"/>
</dbReference>
<dbReference type="RefSeq" id="WP_176759167.1">
    <property type="nucleotide sequence ID" value="NZ_FMYI01000001.1"/>
</dbReference>
<keyword evidence="6" id="KW-1185">Reference proteome</keyword>
<dbReference type="AlphaFoldDB" id="A0A1G6GGY8"/>
<organism evidence="5 6">
    <name type="scientific">Pelagirhabdus alkalitolerans</name>
    <dbReference type="NCBI Taxonomy" id="1612202"/>
    <lineage>
        <taxon>Bacteria</taxon>
        <taxon>Bacillati</taxon>
        <taxon>Bacillota</taxon>
        <taxon>Bacilli</taxon>
        <taxon>Bacillales</taxon>
        <taxon>Bacillaceae</taxon>
        <taxon>Pelagirhabdus</taxon>
    </lineage>
</organism>
<dbReference type="Proteomes" id="UP000242949">
    <property type="component" value="Unassembled WGS sequence"/>
</dbReference>
<evidence type="ECO:0000256" key="3">
    <source>
        <dbReference type="ARBA" id="ARBA00023163"/>
    </source>
</evidence>
<dbReference type="PRINTS" id="PR00038">
    <property type="entry name" value="HTHLUXR"/>
</dbReference>
<protein>
    <submittedName>
        <fullName evidence="5">DNA-binding response regulator, NarL/FixJ family, contains REC and HTH domains</fullName>
    </submittedName>
</protein>
<keyword evidence="2 5" id="KW-0238">DNA-binding</keyword>
<dbReference type="PANTHER" id="PTHR44688:SF16">
    <property type="entry name" value="DNA-BINDING TRANSCRIPTIONAL ACTIVATOR DEVR_DOSR"/>
    <property type="match status" value="1"/>
</dbReference>
<dbReference type="CDD" id="cd06170">
    <property type="entry name" value="LuxR_C_like"/>
    <property type="match status" value="1"/>
</dbReference>
<reference evidence="6" key="1">
    <citation type="submission" date="2016-09" db="EMBL/GenBank/DDBJ databases">
        <authorList>
            <person name="Varghese N."/>
            <person name="Submissions S."/>
        </authorList>
    </citation>
    <scope>NUCLEOTIDE SEQUENCE [LARGE SCALE GENOMIC DNA]</scope>
    <source>
        <strain evidence="6">S5</strain>
    </source>
</reference>
<evidence type="ECO:0000313" key="6">
    <source>
        <dbReference type="Proteomes" id="UP000242949"/>
    </source>
</evidence>
<accession>A0A1G6GGY8</accession>
<dbReference type="Gene3D" id="3.40.50.2300">
    <property type="match status" value="1"/>
</dbReference>
<evidence type="ECO:0000259" key="4">
    <source>
        <dbReference type="PROSITE" id="PS50043"/>
    </source>
</evidence>
<dbReference type="InterPro" id="IPR000792">
    <property type="entry name" value="Tscrpt_reg_LuxR_C"/>
</dbReference>
<name>A0A1G6GGY8_9BACI</name>
<proteinExistence type="predicted"/>
<feature type="domain" description="HTH luxR-type" evidence="4">
    <location>
        <begin position="139"/>
        <end position="204"/>
    </location>
</feature>
<keyword evidence="1" id="KW-0805">Transcription regulation</keyword>
<evidence type="ECO:0000256" key="2">
    <source>
        <dbReference type="ARBA" id="ARBA00023125"/>
    </source>
</evidence>
<gene>
    <name evidence="5" type="ORF">SAMN05421734_10134</name>
</gene>
<dbReference type="InterPro" id="IPR016032">
    <property type="entry name" value="Sig_transdc_resp-reg_C-effctor"/>
</dbReference>
<dbReference type="Pfam" id="PF00196">
    <property type="entry name" value="GerE"/>
    <property type="match status" value="1"/>
</dbReference>
<dbReference type="SMART" id="SM00421">
    <property type="entry name" value="HTH_LUXR"/>
    <property type="match status" value="1"/>
</dbReference>
<dbReference type="PANTHER" id="PTHR44688">
    <property type="entry name" value="DNA-BINDING TRANSCRIPTIONAL ACTIVATOR DEVR_DOSR"/>
    <property type="match status" value="1"/>
</dbReference>
<dbReference type="Gene3D" id="1.10.10.10">
    <property type="entry name" value="Winged helix-like DNA-binding domain superfamily/Winged helix DNA-binding domain"/>
    <property type="match status" value="1"/>
</dbReference>
<sequence>MNILLLFRPSILFEGIYHALASEFPQVHFQLHDVNKPISIDKDQTYDYIMVDYDKLENGNDYVKQWHSEGQQLILWIDQPSQKKWNSLKNINLVGYLHPKMSQEEMFSGMHHILKGRTFVTPLLCRDLLQLLMQAKNRNPETLPRLTKREWDVYKLLVDGFSNEEIADELNLSPATIKNYISSILKQIEAKDRTNAVLIALKNRWYVL</sequence>
<dbReference type="GO" id="GO:0003677">
    <property type="term" value="F:DNA binding"/>
    <property type="evidence" value="ECO:0007669"/>
    <property type="project" value="UniProtKB-KW"/>
</dbReference>
<dbReference type="GO" id="GO:0006355">
    <property type="term" value="P:regulation of DNA-templated transcription"/>
    <property type="evidence" value="ECO:0007669"/>
    <property type="project" value="InterPro"/>
</dbReference>
<evidence type="ECO:0000313" key="5">
    <source>
        <dbReference type="EMBL" id="SDB81015.1"/>
    </source>
</evidence>
<dbReference type="InterPro" id="IPR036388">
    <property type="entry name" value="WH-like_DNA-bd_sf"/>
</dbReference>
<dbReference type="EMBL" id="FMYI01000001">
    <property type="protein sequence ID" value="SDB81015.1"/>
    <property type="molecule type" value="Genomic_DNA"/>
</dbReference>
<evidence type="ECO:0000256" key="1">
    <source>
        <dbReference type="ARBA" id="ARBA00023015"/>
    </source>
</evidence>
<dbReference type="STRING" id="1612202.SAMN05421734_10134"/>
<dbReference type="PROSITE" id="PS50043">
    <property type="entry name" value="HTH_LUXR_2"/>
    <property type="match status" value="1"/>
</dbReference>
<keyword evidence="3" id="KW-0804">Transcription</keyword>